<dbReference type="AlphaFoldDB" id="A0A543PUD9"/>
<comment type="caution">
    <text evidence="1">The sequence shown here is derived from an EMBL/GenBank/DDBJ whole genome shotgun (WGS) entry which is preliminary data.</text>
</comment>
<gene>
    <name evidence="1" type="ORF">FHX52_0801</name>
</gene>
<dbReference type="RefSeq" id="WP_141820105.1">
    <property type="nucleotide sequence ID" value="NZ_BAAAQC010000005.1"/>
</dbReference>
<dbReference type="EMBL" id="VFQF01000001">
    <property type="protein sequence ID" value="TQN47692.1"/>
    <property type="molecule type" value="Genomic_DNA"/>
</dbReference>
<proteinExistence type="predicted"/>
<evidence type="ECO:0000313" key="2">
    <source>
        <dbReference type="Proteomes" id="UP000320085"/>
    </source>
</evidence>
<evidence type="ECO:0000313" key="1">
    <source>
        <dbReference type="EMBL" id="TQN47692.1"/>
    </source>
</evidence>
<reference evidence="1 2" key="1">
    <citation type="submission" date="2019-06" db="EMBL/GenBank/DDBJ databases">
        <title>Sequencing the genomes of 1000 actinobacteria strains.</title>
        <authorList>
            <person name="Klenk H.-P."/>
        </authorList>
    </citation>
    <scope>NUCLEOTIDE SEQUENCE [LARGE SCALE GENOMIC DNA]</scope>
    <source>
        <strain evidence="1 2">DSM 21776</strain>
    </source>
</reference>
<sequence>MMAKASFDIRLEGYAPANRDAVVELVNQATGQQVTRKPFLDGSLLVRDLDPGSWEMTVRHPNLINAIDRRVIRLFPQPLPTRVPVIVPPDLFRDTPIRDIPDADLAPVQQTAAAAAANVAPLAGKAPGEVIRAEDWNVLAAAVADLARTIGELTQIVSPRGHDHPEIAEKIDEVQGNIRRFTDSFGRSLLELRREIESQNLRAKITDVLDRGGAAPEIRDRLLSRVAQLEASTLTPTPTWTNTIANHGNAMIREVLDLANAQTTGADDFLATPEVATTMTILQNFAGAGGQTQPEQELQLYRRGAAVAGPAFFGVVRT</sequence>
<accession>A0A543PUD9</accession>
<dbReference type="Proteomes" id="UP000320085">
    <property type="component" value="Unassembled WGS sequence"/>
</dbReference>
<name>A0A543PUD9_9MICO</name>
<organism evidence="1 2">
    <name type="scientific">Humibacillus xanthopallidus</name>
    <dbReference type="NCBI Taxonomy" id="412689"/>
    <lineage>
        <taxon>Bacteria</taxon>
        <taxon>Bacillati</taxon>
        <taxon>Actinomycetota</taxon>
        <taxon>Actinomycetes</taxon>
        <taxon>Micrococcales</taxon>
        <taxon>Intrasporangiaceae</taxon>
        <taxon>Humibacillus</taxon>
    </lineage>
</organism>
<dbReference type="OrthoDB" id="8479035at2"/>
<protein>
    <submittedName>
        <fullName evidence="1">Uncharacterized protein</fullName>
    </submittedName>
</protein>